<dbReference type="Pfam" id="PF00147">
    <property type="entry name" value="Fibrinogen_C"/>
    <property type="match status" value="1"/>
</dbReference>
<dbReference type="InterPro" id="IPR014716">
    <property type="entry name" value="Fibrinogen_a/b/g_C_1"/>
</dbReference>
<gene>
    <name evidence="4" type="primary">LOC117565536</name>
</gene>
<evidence type="ECO:0000313" key="3">
    <source>
        <dbReference type="Proteomes" id="UP000515160"/>
    </source>
</evidence>
<keyword evidence="3" id="KW-1185">Reference proteome</keyword>
<evidence type="ECO:0000256" key="1">
    <source>
        <dbReference type="SAM" id="SignalP"/>
    </source>
</evidence>
<organism evidence="3 4">
    <name type="scientific">Drosophila albomicans</name>
    <name type="common">Fruit fly</name>
    <dbReference type="NCBI Taxonomy" id="7291"/>
    <lineage>
        <taxon>Eukaryota</taxon>
        <taxon>Metazoa</taxon>
        <taxon>Ecdysozoa</taxon>
        <taxon>Arthropoda</taxon>
        <taxon>Hexapoda</taxon>
        <taxon>Insecta</taxon>
        <taxon>Pterygota</taxon>
        <taxon>Neoptera</taxon>
        <taxon>Endopterygota</taxon>
        <taxon>Diptera</taxon>
        <taxon>Brachycera</taxon>
        <taxon>Muscomorpha</taxon>
        <taxon>Ephydroidea</taxon>
        <taxon>Drosophilidae</taxon>
        <taxon>Drosophila</taxon>
    </lineage>
</organism>
<dbReference type="SUPFAM" id="SSF56496">
    <property type="entry name" value="Fibrinogen C-terminal domain-like"/>
    <property type="match status" value="1"/>
</dbReference>
<evidence type="ECO:0000259" key="2">
    <source>
        <dbReference type="PROSITE" id="PS51406"/>
    </source>
</evidence>
<dbReference type="InterPro" id="IPR050373">
    <property type="entry name" value="Fibrinogen_C-term_domain"/>
</dbReference>
<accession>A0A6P8WAE5</accession>
<name>A0A6P8WAE5_DROAB</name>
<dbReference type="Gene3D" id="3.90.215.10">
    <property type="entry name" value="Gamma Fibrinogen, chain A, domain 1"/>
    <property type="match status" value="1"/>
</dbReference>
<protein>
    <submittedName>
        <fullName evidence="4">Ficolin-1-like isoform X1</fullName>
    </submittedName>
</protein>
<dbReference type="GeneID" id="117565536"/>
<dbReference type="PANTHER" id="PTHR19143">
    <property type="entry name" value="FIBRINOGEN/TENASCIN/ANGIOPOEITIN"/>
    <property type="match status" value="1"/>
</dbReference>
<proteinExistence type="predicted"/>
<feature type="chain" id="PRO_5039431577" evidence="1">
    <location>
        <begin position="22"/>
        <end position="276"/>
    </location>
</feature>
<feature type="domain" description="Fibrinogen C-terminal" evidence="2">
    <location>
        <begin position="52"/>
        <end position="263"/>
    </location>
</feature>
<dbReference type="CDD" id="cd00087">
    <property type="entry name" value="FReD"/>
    <property type="match status" value="1"/>
</dbReference>
<dbReference type="InterPro" id="IPR036056">
    <property type="entry name" value="Fibrinogen-like_C"/>
</dbReference>
<dbReference type="RefSeq" id="XP_034100569.2">
    <property type="nucleotide sequence ID" value="XM_034244678.2"/>
</dbReference>
<dbReference type="GO" id="GO:0005615">
    <property type="term" value="C:extracellular space"/>
    <property type="evidence" value="ECO:0007669"/>
    <property type="project" value="TreeGrafter"/>
</dbReference>
<feature type="signal peptide" evidence="1">
    <location>
        <begin position="1"/>
        <end position="21"/>
    </location>
</feature>
<dbReference type="AlphaFoldDB" id="A0A6P8WAE5"/>
<keyword evidence="1" id="KW-0732">Signal</keyword>
<sequence>MRNSLIILCFLSLTWVNLISGRSVDQDAPVLTDVEKLSRLEFLEKHSEYKERLSEYEKSDCQMFKNSTDIYIVYLPGIEPFAAPCESRIEDGGWTVIQRRLEGNINFQRSWNEYREGFGDLRGDFFIGLEKLHRMTTAHTQELLVFYERSLLETKQEMYRNFLIGSEQEEYVLKSAKSNGLLGFRGNIGKKFSTYDRDNDEYWLDNCAKIYNGGWWFGKCIPEVVASNPNGPYLPEVTSKSRGIVFAGFKGIRAVQMMIRPQRKEDKKDPFGLKWE</sequence>
<reference evidence="4" key="1">
    <citation type="submission" date="2025-08" db="UniProtKB">
        <authorList>
            <consortium name="RefSeq"/>
        </authorList>
    </citation>
    <scope>IDENTIFICATION</scope>
    <source>
        <strain evidence="4">15112-1751.03</strain>
        <tissue evidence="4">Whole Adult</tissue>
    </source>
</reference>
<dbReference type="PROSITE" id="PS51406">
    <property type="entry name" value="FIBRINOGEN_C_2"/>
    <property type="match status" value="1"/>
</dbReference>
<evidence type="ECO:0000313" key="4">
    <source>
        <dbReference type="RefSeq" id="XP_034100569.2"/>
    </source>
</evidence>
<dbReference type="OrthoDB" id="6145874at2759"/>
<dbReference type="Proteomes" id="UP000515160">
    <property type="component" value="Chromosome 2L"/>
</dbReference>
<dbReference type="SMART" id="SM00186">
    <property type="entry name" value="FBG"/>
    <property type="match status" value="1"/>
</dbReference>
<dbReference type="InterPro" id="IPR002181">
    <property type="entry name" value="Fibrinogen_a/b/g_C_dom"/>
</dbReference>